<evidence type="ECO:0000313" key="5">
    <source>
        <dbReference type="Proteomes" id="UP000000849"/>
    </source>
</evidence>
<reference evidence="4 5" key="1">
    <citation type="journal article" date="2010" name="Stand. Genomic Sci.">
        <title>Complete genome sequence of Cellulomonas flavigena type strain (134).</title>
        <authorList>
            <person name="Abt B."/>
            <person name="Foster B."/>
            <person name="Lapidus A."/>
            <person name="Clum A."/>
            <person name="Sun H."/>
            <person name="Pukall R."/>
            <person name="Lucas S."/>
            <person name="Glavina Del Rio T."/>
            <person name="Nolan M."/>
            <person name="Tice H."/>
            <person name="Cheng J.F."/>
            <person name="Pitluck S."/>
            <person name="Liolios K."/>
            <person name="Ivanova N."/>
            <person name="Mavromatis K."/>
            <person name="Ovchinnikova G."/>
            <person name="Pati A."/>
            <person name="Goodwin L."/>
            <person name="Chen A."/>
            <person name="Palaniappan K."/>
            <person name="Land M."/>
            <person name="Hauser L."/>
            <person name="Chang Y.J."/>
            <person name="Jeffries C.D."/>
            <person name="Rohde M."/>
            <person name="Goker M."/>
            <person name="Woyke T."/>
            <person name="Bristow J."/>
            <person name="Eisen J.A."/>
            <person name="Markowitz V."/>
            <person name="Hugenholtz P."/>
            <person name="Kyrpides N.C."/>
            <person name="Klenk H.P."/>
        </authorList>
    </citation>
    <scope>NUCLEOTIDE SEQUENCE [LARGE SCALE GENOMIC DNA]</scope>
    <source>
        <strain evidence="5">ATCC 482 / DSM 20109 / BCRC 11376 / JCM 18109 / NBRC 3775 / NCIMB 8073 / NRS 134</strain>
    </source>
</reference>
<dbReference type="PANTHER" id="PTHR11544">
    <property type="entry name" value="COLD SHOCK DOMAIN CONTAINING PROTEINS"/>
    <property type="match status" value="1"/>
</dbReference>
<dbReference type="EMBL" id="CP001964">
    <property type="protein sequence ID" value="ADG73230.1"/>
    <property type="molecule type" value="Genomic_DNA"/>
</dbReference>
<feature type="compositionally biased region" description="Basic and acidic residues" evidence="2">
    <location>
        <begin position="291"/>
        <end position="310"/>
    </location>
</feature>
<feature type="compositionally biased region" description="Low complexity" evidence="2">
    <location>
        <begin position="220"/>
        <end position="233"/>
    </location>
</feature>
<feature type="domain" description="CSD" evidence="3">
    <location>
        <begin position="1"/>
        <end position="65"/>
    </location>
</feature>
<sequence>MPQATVRWFDAERGFGFLALGDDAEDLFVHASEIIGEPRVLREGQEVEYELGEGDRGPQARKVRVTGDVAADATLGQLGTVSWYEPAKGYGFLTPDGGGAEIFVHSSAVVGGGVLHDGQRVAFLVVDGEKGPQADHLLPLGAQAAPAGQPAGDDGADGTVTWYDAEKGFGFVAPDDGGEDVFAHAKSLVGGLSELVEGDRVTFDVVDGEKGPQARDIRLVGGAPRSAPAPRGGRPAGRPGGSAAPVRGGEGTVARYDADRGFGFIRPDAGGDDLFVHVSVVRGDEPLEEGDRVRYEVRQSDRGPQADRVELVGAGGAPRGRGGYDAPRGGSRGGDRGGSYGDRGGSRGGDGGGSYGGDRGGSRGGDSRGGGYRGGSQGGGYRGGSQGGGYRGGSQGGDSRGGGPRGDRPSQDRRSDRW</sequence>
<comment type="subcellular location">
    <subcellularLocation>
        <location evidence="1">Cytoplasm</location>
    </subcellularLocation>
</comment>
<feature type="region of interest" description="Disordered" evidence="2">
    <location>
        <begin position="219"/>
        <end position="250"/>
    </location>
</feature>
<dbReference type="AlphaFoldDB" id="D5UH27"/>
<feature type="region of interest" description="Disordered" evidence="2">
    <location>
        <begin position="291"/>
        <end position="418"/>
    </location>
</feature>
<proteinExistence type="predicted"/>
<keyword evidence="5" id="KW-1185">Reference proteome</keyword>
<feature type="compositionally biased region" description="Gly residues" evidence="2">
    <location>
        <begin position="313"/>
        <end position="323"/>
    </location>
</feature>
<dbReference type="GO" id="GO:0005737">
    <property type="term" value="C:cytoplasm"/>
    <property type="evidence" value="ECO:0007669"/>
    <property type="project" value="UniProtKB-SubCell"/>
</dbReference>
<feature type="compositionally biased region" description="Gly residues" evidence="2">
    <location>
        <begin position="330"/>
        <end position="404"/>
    </location>
</feature>
<feature type="compositionally biased region" description="Basic and acidic residues" evidence="2">
    <location>
        <begin position="405"/>
        <end position="418"/>
    </location>
</feature>
<dbReference type="STRING" id="446466.Cfla_0312"/>
<dbReference type="InterPro" id="IPR002059">
    <property type="entry name" value="CSP_DNA-bd"/>
</dbReference>
<name>D5UH27_CELFN</name>
<dbReference type="InterPro" id="IPR012340">
    <property type="entry name" value="NA-bd_OB-fold"/>
</dbReference>
<protein>
    <submittedName>
        <fullName evidence="4">Cold-shock DNA-binding domain protein</fullName>
    </submittedName>
</protein>
<evidence type="ECO:0000313" key="4">
    <source>
        <dbReference type="EMBL" id="ADG73230.1"/>
    </source>
</evidence>
<gene>
    <name evidence="4" type="ordered locus">Cfla_0312</name>
</gene>
<dbReference type="SMART" id="SM00357">
    <property type="entry name" value="CSP"/>
    <property type="match status" value="4"/>
</dbReference>
<dbReference type="SUPFAM" id="SSF50249">
    <property type="entry name" value="Nucleic acid-binding proteins"/>
    <property type="match status" value="4"/>
</dbReference>
<dbReference type="GO" id="GO:0003677">
    <property type="term" value="F:DNA binding"/>
    <property type="evidence" value="ECO:0007669"/>
    <property type="project" value="UniProtKB-KW"/>
</dbReference>
<dbReference type="PRINTS" id="PR00050">
    <property type="entry name" value="COLDSHOCK"/>
</dbReference>
<dbReference type="eggNOG" id="COG1278">
    <property type="taxonomic scope" value="Bacteria"/>
</dbReference>
<dbReference type="InterPro" id="IPR050181">
    <property type="entry name" value="Cold_shock_domain"/>
</dbReference>
<evidence type="ECO:0000256" key="2">
    <source>
        <dbReference type="SAM" id="MobiDB-lite"/>
    </source>
</evidence>
<accession>D5UH27</accession>
<evidence type="ECO:0000259" key="3">
    <source>
        <dbReference type="PROSITE" id="PS51857"/>
    </source>
</evidence>
<dbReference type="InterPro" id="IPR019844">
    <property type="entry name" value="CSD_CS"/>
</dbReference>
<feature type="domain" description="CSD" evidence="3">
    <location>
        <begin position="248"/>
        <end position="311"/>
    </location>
</feature>
<dbReference type="PROSITE" id="PS00352">
    <property type="entry name" value="CSD_1"/>
    <property type="match status" value="3"/>
</dbReference>
<organism evidence="4 5">
    <name type="scientific">Cellulomonas flavigena (strain ATCC 482 / DSM 20109 / BCRC 11376 / JCM 18109 / NBRC 3775 / NCIMB 8073 / NRS 134)</name>
    <dbReference type="NCBI Taxonomy" id="446466"/>
    <lineage>
        <taxon>Bacteria</taxon>
        <taxon>Bacillati</taxon>
        <taxon>Actinomycetota</taxon>
        <taxon>Actinomycetes</taxon>
        <taxon>Micrococcales</taxon>
        <taxon>Cellulomonadaceae</taxon>
        <taxon>Cellulomonas</taxon>
    </lineage>
</organism>
<feature type="domain" description="CSD" evidence="3">
    <location>
        <begin position="76"/>
        <end position="139"/>
    </location>
</feature>
<dbReference type="Gene3D" id="2.40.50.140">
    <property type="entry name" value="Nucleic acid-binding proteins"/>
    <property type="match status" value="4"/>
</dbReference>
<dbReference type="PROSITE" id="PS51857">
    <property type="entry name" value="CSD_2"/>
    <property type="match status" value="4"/>
</dbReference>
<dbReference type="KEGG" id="cfl:Cfla_0312"/>
<dbReference type="Proteomes" id="UP000000849">
    <property type="component" value="Chromosome"/>
</dbReference>
<dbReference type="CDD" id="cd04458">
    <property type="entry name" value="CSP_CDS"/>
    <property type="match status" value="4"/>
</dbReference>
<evidence type="ECO:0000256" key="1">
    <source>
        <dbReference type="RuleBase" id="RU000408"/>
    </source>
</evidence>
<keyword evidence="4" id="KW-0238">DNA-binding</keyword>
<dbReference type="Pfam" id="PF00313">
    <property type="entry name" value="CSD"/>
    <property type="match status" value="4"/>
</dbReference>
<feature type="domain" description="CSD" evidence="3">
    <location>
        <begin position="155"/>
        <end position="219"/>
    </location>
</feature>
<dbReference type="RefSeq" id="WP_013115564.1">
    <property type="nucleotide sequence ID" value="NC_014151.1"/>
</dbReference>
<dbReference type="InterPro" id="IPR011129">
    <property type="entry name" value="CSD"/>
</dbReference>
<dbReference type="HOGENOM" id="CLU_054345_0_0_11"/>